<evidence type="ECO:0000313" key="2">
    <source>
        <dbReference type="Proteomes" id="UP000298652"/>
    </source>
</evidence>
<evidence type="ECO:0000313" key="1">
    <source>
        <dbReference type="EMBL" id="TKW34820.1"/>
    </source>
</evidence>
<keyword evidence="2" id="KW-1185">Reference proteome</keyword>
<accession>A0A4U6VXU3</accession>
<dbReference type="Gramene" id="TKW34820">
    <property type="protein sequence ID" value="TKW34820"/>
    <property type="gene ID" value="SEVIR_2G331300v2"/>
</dbReference>
<organism evidence="1 2">
    <name type="scientific">Setaria viridis</name>
    <name type="common">Green bristlegrass</name>
    <name type="synonym">Setaria italica subsp. viridis</name>
    <dbReference type="NCBI Taxonomy" id="4556"/>
    <lineage>
        <taxon>Eukaryota</taxon>
        <taxon>Viridiplantae</taxon>
        <taxon>Streptophyta</taxon>
        <taxon>Embryophyta</taxon>
        <taxon>Tracheophyta</taxon>
        <taxon>Spermatophyta</taxon>
        <taxon>Magnoliopsida</taxon>
        <taxon>Liliopsida</taxon>
        <taxon>Poales</taxon>
        <taxon>Poaceae</taxon>
        <taxon>PACMAD clade</taxon>
        <taxon>Panicoideae</taxon>
        <taxon>Panicodae</taxon>
        <taxon>Paniceae</taxon>
        <taxon>Cenchrinae</taxon>
        <taxon>Setaria</taxon>
    </lineage>
</organism>
<proteinExistence type="predicted"/>
<dbReference type="AlphaFoldDB" id="A0A4U6VXU3"/>
<sequence>MGVWWIGFFPTDAADQCHVPSPLSCCVSPGPLTCQYKPKRNKLRAIFFGEEKKLTGMCSKVTSIYISFNSGATVYPLDHEIVWNYMDVLHFHRSVRMSIWTRGGDS</sequence>
<gene>
    <name evidence="1" type="ORF">SEVIR_2G331300v2</name>
</gene>
<reference evidence="1" key="1">
    <citation type="submission" date="2019-03" db="EMBL/GenBank/DDBJ databases">
        <title>WGS assembly of Setaria viridis.</title>
        <authorList>
            <person name="Huang P."/>
            <person name="Jenkins J."/>
            <person name="Grimwood J."/>
            <person name="Barry K."/>
            <person name="Healey A."/>
            <person name="Mamidi S."/>
            <person name="Sreedasyam A."/>
            <person name="Shu S."/>
            <person name="Feldman M."/>
            <person name="Wu J."/>
            <person name="Yu Y."/>
            <person name="Chen C."/>
            <person name="Johnson J."/>
            <person name="Rokhsar D."/>
            <person name="Baxter I."/>
            <person name="Schmutz J."/>
            <person name="Brutnell T."/>
            <person name="Kellogg E."/>
        </authorList>
    </citation>
    <scope>NUCLEOTIDE SEQUENCE [LARGE SCALE GENOMIC DNA]</scope>
</reference>
<protein>
    <submittedName>
        <fullName evidence="1">Uncharacterized protein</fullName>
    </submittedName>
</protein>
<dbReference type="EMBL" id="CM016553">
    <property type="protein sequence ID" value="TKW34820.1"/>
    <property type="molecule type" value="Genomic_DNA"/>
</dbReference>
<name>A0A4U6VXU3_SETVI</name>
<dbReference type="Proteomes" id="UP000298652">
    <property type="component" value="Chromosome 2"/>
</dbReference>